<dbReference type="GO" id="GO:0016274">
    <property type="term" value="F:protein-arginine N-methyltransferase activity"/>
    <property type="evidence" value="ECO:0007669"/>
    <property type="project" value="InterPro"/>
</dbReference>
<dbReference type="Gene3D" id="1.25.40.10">
    <property type="entry name" value="Tetratricopeptide repeat domain"/>
    <property type="match status" value="1"/>
</dbReference>
<dbReference type="SUPFAM" id="SSF48452">
    <property type="entry name" value="TPR-like"/>
    <property type="match status" value="1"/>
</dbReference>
<dbReference type="CDD" id="cd02440">
    <property type="entry name" value="AdoMet_MTases"/>
    <property type="match status" value="1"/>
</dbReference>
<evidence type="ECO:0000259" key="5">
    <source>
        <dbReference type="Pfam" id="PF13649"/>
    </source>
</evidence>
<dbReference type="PROSITE" id="PS51678">
    <property type="entry name" value="SAM_MT_PRMT"/>
    <property type="match status" value="1"/>
</dbReference>
<dbReference type="AlphaFoldDB" id="A0AAN8PIM0"/>
<dbReference type="GO" id="GO:0042054">
    <property type="term" value="F:histone methyltransferase activity"/>
    <property type="evidence" value="ECO:0007669"/>
    <property type="project" value="TreeGrafter"/>
</dbReference>
<keyword evidence="3 4" id="KW-0949">S-adenosyl-L-methionine</keyword>
<evidence type="ECO:0000256" key="4">
    <source>
        <dbReference type="PROSITE-ProRule" id="PRU01015"/>
    </source>
</evidence>
<evidence type="ECO:0000313" key="7">
    <source>
        <dbReference type="EMBL" id="KAK6172661.1"/>
    </source>
</evidence>
<evidence type="ECO:0000256" key="3">
    <source>
        <dbReference type="ARBA" id="ARBA00022691"/>
    </source>
</evidence>
<evidence type="ECO:0000256" key="2">
    <source>
        <dbReference type="ARBA" id="ARBA00022679"/>
    </source>
</evidence>
<feature type="domain" description="Methyltransferase" evidence="5">
    <location>
        <begin position="176"/>
        <end position="270"/>
    </location>
</feature>
<dbReference type="SUPFAM" id="SSF53335">
    <property type="entry name" value="S-adenosyl-L-methionine-dependent methyltransferases"/>
    <property type="match status" value="2"/>
</dbReference>
<dbReference type="Proteomes" id="UP001347796">
    <property type="component" value="Unassembled WGS sequence"/>
</dbReference>
<keyword evidence="2 4" id="KW-0808">Transferase</keyword>
<sequence>MASNAAFSNTSGDDKAKFIVETSLKSANTCVRNRNYGRAFAHYLLVFKLDPSFKDKLKKDFTYVMREWTEELETQNRIEDLFKCYEQACDVFPECETALNNIGAQLFRLGYIDEGAMYIRKAIRLAPGYVAARQNLENICSYLVDRWHFRMLNDIARNTAYKQAILKCFSNGVQTILDIGAGTGLLSLYAVESGAKSVYACEKSKTMHEVAKDVLAKNDPEKTIKLMCKNSTDLHIPEDMPERVDVVVTETFDAGLFGEHILTTLKHAHKSLIKENGVKDCIIPGRATVYICAIEAESLRNKNRLVYPVLQNVDLDGVSIVCKTTLTESDPYTTEDLSNIRGGYIELSSPLQLLSINFNDLSEIERLNNGLDFTACLPVVKTGRLDAIVLWFDLHLDDDLTITTRPDTTNCWEQAVYPVLPQHFNIKAGSNSQHLDVQKGEEINISCQLKENHLKIICSEIKSTLKNPKILADNSQKLNTKLKRTASENNCTTLQLEHHEIANLNDITSNRVFFHAIERLRLAKNRKNLSLLDCSQGLSPLGVQAAVLGYTEVCVACDEDKMEDIKHLSEINRVKVSVIDRKCIVASDDRYDVITSDLVESCGVLKQQILEEMALLRVTSLRDHGVILPNKIKIYGICVESCDLLRVSRVIGTEQTSGYHIAEFINDFQSSTHVDVDLHTLQHKKLTESFLMFDFSLKPDSSTNEPTSFLEQSAILNVNILESGSLTALVYWFELVVLDDLKICTLDYTSHWKQACMMIKEEVELIEGGMIKLEVNLENSCLELKSLQINQNP</sequence>
<feature type="domain" description="Protein arginine N-methyltransferase" evidence="6">
    <location>
        <begin position="286"/>
        <end position="453"/>
    </location>
</feature>
<dbReference type="InterPro" id="IPR055135">
    <property type="entry name" value="PRMT_dom"/>
</dbReference>
<evidence type="ECO:0000259" key="6">
    <source>
        <dbReference type="Pfam" id="PF22528"/>
    </source>
</evidence>
<evidence type="ECO:0000256" key="1">
    <source>
        <dbReference type="ARBA" id="ARBA00022603"/>
    </source>
</evidence>
<keyword evidence="8" id="KW-1185">Reference proteome</keyword>
<proteinExistence type="predicted"/>
<dbReference type="Pfam" id="PF22528">
    <property type="entry name" value="PRMT_C"/>
    <property type="match status" value="1"/>
</dbReference>
<dbReference type="Pfam" id="PF13649">
    <property type="entry name" value="Methyltransf_25"/>
    <property type="match status" value="1"/>
</dbReference>
<dbReference type="InterPro" id="IPR029063">
    <property type="entry name" value="SAM-dependent_MTases_sf"/>
</dbReference>
<dbReference type="InterPro" id="IPR025799">
    <property type="entry name" value="Arg_MeTrfase"/>
</dbReference>
<dbReference type="EMBL" id="JAZGQO010000011">
    <property type="protein sequence ID" value="KAK6172661.1"/>
    <property type="molecule type" value="Genomic_DNA"/>
</dbReference>
<dbReference type="InterPro" id="IPR011990">
    <property type="entry name" value="TPR-like_helical_dom_sf"/>
</dbReference>
<keyword evidence="1 4" id="KW-0489">Methyltransferase</keyword>
<protein>
    <submittedName>
        <fullName evidence="7">Uncharacterized protein</fullName>
    </submittedName>
</protein>
<accession>A0AAN8PIM0</accession>
<dbReference type="InterPro" id="IPR041698">
    <property type="entry name" value="Methyltransf_25"/>
</dbReference>
<dbReference type="PANTHER" id="PTHR11006:SF60">
    <property type="entry name" value="PROTEIN ARGININE N-METHYLTRANSFERASE 9"/>
    <property type="match status" value="1"/>
</dbReference>
<reference evidence="7 8" key="1">
    <citation type="submission" date="2024-01" db="EMBL/GenBank/DDBJ databases">
        <title>The genome of the rayed Mediterranean limpet Patella caerulea (Linnaeus, 1758).</title>
        <authorList>
            <person name="Anh-Thu Weber A."/>
            <person name="Halstead-Nussloch G."/>
        </authorList>
    </citation>
    <scope>NUCLEOTIDE SEQUENCE [LARGE SCALE GENOMIC DNA]</scope>
    <source>
        <strain evidence="7">AATW-2023a</strain>
        <tissue evidence="7">Whole specimen</tissue>
    </source>
</reference>
<comment type="caution">
    <text evidence="7">The sequence shown here is derived from an EMBL/GenBank/DDBJ whole genome shotgun (WGS) entry which is preliminary data.</text>
</comment>
<dbReference type="PANTHER" id="PTHR11006">
    <property type="entry name" value="PROTEIN ARGININE N-METHYLTRANSFERASE"/>
    <property type="match status" value="1"/>
</dbReference>
<dbReference type="Gene3D" id="3.40.50.150">
    <property type="entry name" value="Vaccinia Virus protein VP39"/>
    <property type="match status" value="2"/>
</dbReference>
<gene>
    <name evidence="7" type="ORF">SNE40_016274</name>
</gene>
<name>A0AAN8PIM0_PATCE</name>
<organism evidence="7 8">
    <name type="scientific">Patella caerulea</name>
    <name type="common">Rayed Mediterranean limpet</name>
    <dbReference type="NCBI Taxonomy" id="87958"/>
    <lineage>
        <taxon>Eukaryota</taxon>
        <taxon>Metazoa</taxon>
        <taxon>Spiralia</taxon>
        <taxon>Lophotrochozoa</taxon>
        <taxon>Mollusca</taxon>
        <taxon>Gastropoda</taxon>
        <taxon>Patellogastropoda</taxon>
        <taxon>Patelloidea</taxon>
        <taxon>Patellidae</taxon>
        <taxon>Patella</taxon>
    </lineage>
</organism>
<evidence type="ECO:0000313" key="8">
    <source>
        <dbReference type="Proteomes" id="UP001347796"/>
    </source>
</evidence>
<dbReference type="Gene3D" id="2.70.160.11">
    <property type="entry name" value="Hnrnp arginine n-methyltransferase1"/>
    <property type="match status" value="2"/>
</dbReference>
<dbReference type="GO" id="GO:0032259">
    <property type="term" value="P:methylation"/>
    <property type="evidence" value="ECO:0007669"/>
    <property type="project" value="UniProtKB-KW"/>
</dbReference>